<evidence type="ECO:0000256" key="5">
    <source>
        <dbReference type="ARBA" id="ARBA00022801"/>
    </source>
</evidence>
<feature type="chain" id="PRO_5037647867" evidence="9">
    <location>
        <begin position="36"/>
        <end position="485"/>
    </location>
</feature>
<evidence type="ECO:0000256" key="6">
    <source>
        <dbReference type="ARBA" id="ARBA00022825"/>
    </source>
</evidence>
<feature type="active site" description="Charge relay system" evidence="7">
    <location>
        <position position="233"/>
    </location>
</feature>
<evidence type="ECO:0000313" key="11">
    <source>
        <dbReference type="EMBL" id="MBZ0157531.1"/>
    </source>
</evidence>
<evidence type="ECO:0000259" key="10">
    <source>
        <dbReference type="PROSITE" id="PS50106"/>
    </source>
</evidence>
<organism evidence="11 12">
    <name type="scientific">Candidatus Nitrobium versatile</name>
    <dbReference type="NCBI Taxonomy" id="2884831"/>
    <lineage>
        <taxon>Bacteria</taxon>
        <taxon>Pseudomonadati</taxon>
        <taxon>Nitrospirota</taxon>
        <taxon>Nitrospiria</taxon>
        <taxon>Nitrospirales</taxon>
        <taxon>Nitrospiraceae</taxon>
        <taxon>Candidatus Nitrobium</taxon>
    </lineage>
</organism>
<dbReference type="Pfam" id="PF13365">
    <property type="entry name" value="Trypsin_2"/>
    <property type="match status" value="1"/>
</dbReference>
<keyword evidence="4" id="KW-0677">Repeat</keyword>
<dbReference type="InterPro" id="IPR001478">
    <property type="entry name" value="PDZ"/>
</dbReference>
<dbReference type="CDD" id="cd10839">
    <property type="entry name" value="cpPDZ1_DegP-like"/>
    <property type="match status" value="1"/>
</dbReference>
<gene>
    <name evidence="11" type="ORF">K8I29_15135</name>
</gene>
<sequence>MSRARFVALACRILAAAAFCLVSAGFIPGVNSSYAEEKGVSGEAREFLSRLSRSLSEIAEVASPSVVNVSTVTTVNIEETPFGEFFNDPFFRKFFGDRDHPAPGGKFKSAALGSGVIVSRDGYILTNLHVVQNADEIKVTLNDKREFRGKVIGTDPQTDIAVIRIEAKDLPAARMGKSSALRTGDVVIAIGNPFGLNQTITMGIVSAIGRADLGITDYEDFIQTDAAVNPGNSGGALVNINGELIGINTAIASTSGGYMGVGFAIPSDMANTVAQSIIKTGKVSRGWMGVSIQDLTPDLAKFLDTREQRGALVTEVMKNSPAEKSGLQRGDLIVEFDGKRVESASSLRNMVGNTAPGKSASLRFIRNGKEMTGSITLGELPGRKVADRDTVSNALIGVEVQELTPVARERAKIPDEVKGVIVVSVKEKSPAQGVLMKNDVITEINRQPVGGLADYERIVTSLRPDANILLLVYRNGGYSYLMIKR</sequence>
<keyword evidence="5" id="KW-0378">Hydrolase</keyword>
<accession>A0A953LY11</accession>
<dbReference type="Gene3D" id="2.30.42.10">
    <property type="match status" value="2"/>
</dbReference>
<feature type="active site" description="Charge relay system" evidence="7">
    <location>
        <position position="159"/>
    </location>
</feature>
<dbReference type="InterPro" id="IPR001940">
    <property type="entry name" value="Peptidase_S1C"/>
</dbReference>
<dbReference type="PANTHER" id="PTHR22939">
    <property type="entry name" value="SERINE PROTEASE FAMILY S1C HTRA-RELATED"/>
    <property type="match status" value="1"/>
</dbReference>
<feature type="binding site" evidence="8">
    <location>
        <begin position="231"/>
        <end position="233"/>
    </location>
    <ligand>
        <name>substrate</name>
    </ligand>
</feature>
<evidence type="ECO:0000313" key="12">
    <source>
        <dbReference type="Proteomes" id="UP000705867"/>
    </source>
</evidence>
<reference evidence="11" key="2">
    <citation type="submission" date="2021-08" db="EMBL/GenBank/DDBJ databases">
        <authorList>
            <person name="Dalcin Martins P."/>
        </authorList>
    </citation>
    <scope>NUCLEOTIDE SEQUENCE</scope>
    <source>
        <strain evidence="11">MAG_39</strain>
    </source>
</reference>
<dbReference type="SMART" id="SM00228">
    <property type="entry name" value="PDZ"/>
    <property type="match status" value="2"/>
</dbReference>
<dbReference type="PROSITE" id="PS50106">
    <property type="entry name" value="PDZ"/>
    <property type="match status" value="1"/>
</dbReference>
<dbReference type="Proteomes" id="UP000705867">
    <property type="component" value="Unassembled WGS sequence"/>
</dbReference>
<name>A0A953LY11_9BACT</name>
<feature type="active site" description="Charge relay system" evidence="7">
    <location>
        <position position="129"/>
    </location>
</feature>
<evidence type="ECO:0000256" key="7">
    <source>
        <dbReference type="PIRSR" id="PIRSR611782-1"/>
    </source>
</evidence>
<protein>
    <submittedName>
        <fullName evidence="11">DegQ family serine endoprotease</fullName>
    </submittedName>
</protein>
<dbReference type="SUPFAM" id="SSF50156">
    <property type="entry name" value="PDZ domain-like"/>
    <property type="match status" value="2"/>
</dbReference>
<feature type="signal peptide" evidence="9">
    <location>
        <begin position="1"/>
        <end position="35"/>
    </location>
</feature>
<feature type="binding site" evidence="8">
    <location>
        <position position="159"/>
    </location>
    <ligand>
        <name>substrate</name>
    </ligand>
</feature>
<evidence type="ECO:0000256" key="3">
    <source>
        <dbReference type="ARBA" id="ARBA00022729"/>
    </source>
</evidence>
<dbReference type="AlphaFoldDB" id="A0A953LY11"/>
<evidence type="ECO:0000256" key="9">
    <source>
        <dbReference type="SAM" id="SignalP"/>
    </source>
</evidence>
<dbReference type="GO" id="GO:0006508">
    <property type="term" value="P:proteolysis"/>
    <property type="evidence" value="ECO:0007669"/>
    <property type="project" value="UniProtKB-KW"/>
</dbReference>
<evidence type="ECO:0000256" key="2">
    <source>
        <dbReference type="ARBA" id="ARBA00022670"/>
    </source>
</evidence>
<dbReference type="PANTHER" id="PTHR22939:SF129">
    <property type="entry name" value="SERINE PROTEASE HTRA2, MITOCHONDRIAL"/>
    <property type="match status" value="1"/>
</dbReference>
<evidence type="ECO:0000256" key="8">
    <source>
        <dbReference type="PIRSR" id="PIRSR611782-2"/>
    </source>
</evidence>
<keyword evidence="2" id="KW-0645">Protease</keyword>
<reference evidence="11" key="1">
    <citation type="journal article" date="2021" name="bioRxiv">
        <title>Unraveling nitrogen, sulfur and carbon metabolic pathways and microbial community transcriptional responses to substrate deprivation and toxicity stresses in a bioreactor mimicking anoxic brackish coastal sediment conditions.</title>
        <authorList>
            <person name="Martins P.D."/>
            <person name="Echeveste M.J."/>
            <person name="Arshad A."/>
            <person name="Kurth J."/>
            <person name="Ouboter H."/>
            <person name="Jetten M.S.M."/>
            <person name="Welte C.U."/>
        </authorList>
    </citation>
    <scope>NUCLEOTIDE SEQUENCE</scope>
    <source>
        <strain evidence="11">MAG_39</strain>
    </source>
</reference>
<dbReference type="InterPro" id="IPR011782">
    <property type="entry name" value="Pept_S1C_Do"/>
</dbReference>
<dbReference type="GO" id="GO:0004252">
    <property type="term" value="F:serine-type endopeptidase activity"/>
    <property type="evidence" value="ECO:0007669"/>
    <property type="project" value="InterPro"/>
</dbReference>
<keyword evidence="6" id="KW-0720">Serine protease</keyword>
<keyword evidence="3 9" id="KW-0732">Signal</keyword>
<feature type="binding site" evidence="8">
    <location>
        <position position="129"/>
    </location>
    <ligand>
        <name>substrate</name>
    </ligand>
</feature>
<comment type="caution">
    <text evidence="11">The sequence shown here is derived from an EMBL/GenBank/DDBJ whole genome shotgun (WGS) entry which is preliminary data.</text>
</comment>
<dbReference type="EMBL" id="JAIOIV010000119">
    <property type="protein sequence ID" value="MBZ0157531.1"/>
    <property type="molecule type" value="Genomic_DNA"/>
</dbReference>
<dbReference type="SUPFAM" id="SSF50494">
    <property type="entry name" value="Trypsin-like serine proteases"/>
    <property type="match status" value="1"/>
</dbReference>
<dbReference type="Gene3D" id="2.40.10.120">
    <property type="match status" value="1"/>
</dbReference>
<dbReference type="PRINTS" id="PR00834">
    <property type="entry name" value="PROTEASES2C"/>
</dbReference>
<dbReference type="Pfam" id="PF13180">
    <property type="entry name" value="PDZ_2"/>
    <property type="match status" value="2"/>
</dbReference>
<evidence type="ECO:0000256" key="4">
    <source>
        <dbReference type="ARBA" id="ARBA00022737"/>
    </source>
</evidence>
<dbReference type="FunFam" id="2.40.10.10:FF:000001">
    <property type="entry name" value="Periplasmic serine protease DegS"/>
    <property type="match status" value="1"/>
</dbReference>
<feature type="domain" description="PDZ" evidence="10">
    <location>
        <begin position="277"/>
        <end position="345"/>
    </location>
</feature>
<evidence type="ECO:0000256" key="1">
    <source>
        <dbReference type="ARBA" id="ARBA00010541"/>
    </source>
</evidence>
<dbReference type="InterPro" id="IPR009003">
    <property type="entry name" value="Peptidase_S1_PA"/>
</dbReference>
<proteinExistence type="inferred from homology"/>
<dbReference type="NCBIfam" id="TIGR02037">
    <property type="entry name" value="degP_htrA_DO"/>
    <property type="match status" value="1"/>
</dbReference>
<comment type="similarity">
    <text evidence="1">Belongs to the peptidase S1C family.</text>
</comment>
<dbReference type="InterPro" id="IPR036034">
    <property type="entry name" value="PDZ_sf"/>
</dbReference>